<dbReference type="EMBL" id="JAIMJA010000008">
    <property type="protein sequence ID" value="MCE2595185.1"/>
    <property type="molecule type" value="Genomic_DNA"/>
</dbReference>
<comment type="caution">
    <text evidence="7">The sequence shown here is derived from an EMBL/GenBank/DDBJ whole genome shotgun (WGS) entry which is preliminary data.</text>
</comment>
<dbReference type="Gene3D" id="3.40.50.720">
    <property type="entry name" value="NAD(P)-binding Rossmann-like Domain"/>
    <property type="match status" value="2"/>
</dbReference>
<dbReference type="CDD" id="cd12162">
    <property type="entry name" value="2-Hacid_dh_4"/>
    <property type="match status" value="1"/>
</dbReference>
<dbReference type="PROSITE" id="PS00671">
    <property type="entry name" value="D_2_HYDROXYACID_DH_3"/>
    <property type="match status" value="1"/>
</dbReference>
<keyword evidence="8" id="KW-1185">Reference proteome</keyword>
<gene>
    <name evidence="7" type="ORF">K6Y31_10190</name>
</gene>
<dbReference type="PROSITE" id="PS00670">
    <property type="entry name" value="D_2_HYDROXYACID_DH_2"/>
    <property type="match status" value="1"/>
</dbReference>
<evidence type="ECO:0000256" key="1">
    <source>
        <dbReference type="ARBA" id="ARBA00005854"/>
    </source>
</evidence>
<evidence type="ECO:0000313" key="7">
    <source>
        <dbReference type="EMBL" id="MCE2595185.1"/>
    </source>
</evidence>
<dbReference type="InterPro" id="IPR006139">
    <property type="entry name" value="D-isomer_2_OHA_DH_cat_dom"/>
</dbReference>
<protein>
    <submittedName>
        <fullName evidence="7">D-2-hydroxyacid dehydrogenase</fullName>
    </submittedName>
</protein>
<name>A0ABS8WA90_9GAMM</name>
<feature type="domain" description="D-isomer specific 2-hydroxyacid dehydrogenase NAD-binding" evidence="6">
    <location>
        <begin position="108"/>
        <end position="288"/>
    </location>
</feature>
<comment type="similarity">
    <text evidence="1 4">Belongs to the D-isomer specific 2-hydroxyacid dehydrogenase family.</text>
</comment>
<dbReference type="Proteomes" id="UP001201273">
    <property type="component" value="Unassembled WGS sequence"/>
</dbReference>
<evidence type="ECO:0000256" key="2">
    <source>
        <dbReference type="ARBA" id="ARBA00023002"/>
    </source>
</evidence>
<keyword evidence="2 4" id="KW-0560">Oxidoreductase</keyword>
<evidence type="ECO:0000259" key="5">
    <source>
        <dbReference type="Pfam" id="PF00389"/>
    </source>
</evidence>
<dbReference type="SUPFAM" id="SSF51735">
    <property type="entry name" value="NAD(P)-binding Rossmann-fold domains"/>
    <property type="match status" value="1"/>
</dbReference>
<reference evidence="7 8" key="1">
    <citation type="journal article" date="2022" name="Environ. Microbiol. Rep.">
        <title>Eco-phylogenetic analyses reveal divergent evolution of vitamin B12 metabolism in the marine bacterial family 'Psychromonadaceae'.</title>
        <authorList>
            <person name="Jin X."/>
            <person name="Yang Y."/>
            <person name="Cao H."/>
            <person name="Gao B."/>
            <person name="Zhao Z."/>
        </authorList>
    </citation>
    <scope>NUCLEOTIDE SEQUENCE [LARGE SCALE GENOMIC DNA]</scope>
    <source>
        <strain evidence="7 8">MKS20</strain>
    </source>
</reference>
<evidence type="ECO:0000259" key="6">
    <source>
        <dbReference type="Pfam" id="PF02826"/>
    </source>
</evidence>
<accession>A0ABS8WA90</accession>
<dbReference type="Pfam" id="PF00389">
    <property type="entry name" value="2-Hacid_dh"/>
    <property type="match status" value="1"/>
</dbReference>
<dbReference type="PANTHER" id="PTHR43761">
    <property type="entry name" value="D-ISOMER SPECIFIC 2-HYDROXYACID DEHYDROGENASE FAMILY PROTEIN (AFU_ORTHOLOGUE AFUA_1G13630)"/>
    <property type="match status" value="1"/>
</dbReference>
<keyword evidence="3" id="KW-0520">NAD</keyword>
<dbReference type="InterPro" id="IPR050418">
    <property type="entry name" value="D-iso_2-hydroxyacid_DH_PdxB"/>
</dbReference>
<evidence type="ECO:0000313" key="8">
    <source>
        <dbReference type="Proteomes" id="UP001201273"/>
    </source>
</evidence>
<dbReference type="Pfam" id="PF02826">
    <property type="entry name" value="2-Hacid_dh_C"/>
    <property type="match status" value="1"/>
</dbReference>
<dbReference type="SUPFAM" id="SSF52283">
    <property type="entry name" value="Formate/glycerate dehydrogenase catalytic domain-like"/>
    <property type="match status" value="1"/>
</dbReference>
<evidence type="ECO:0000256" key="4">
    <source>
        <dbReference type="RuleBase" id="RU003719"/>
    </source>
</evidence>
<organism evidence="7 8">
    <name type="scientific">Motilimonas cestriensis</name>
    <dbReference type="NCBI Taxonomy" id="2742685"/>
    <lineage>
        <taxon>Bacteria</taxon>
        <taxon>Pseudomonadati</taxon>
        <taxon>Pseudomonadota</taxon>
        <taxon>Gammaproteobacteria</taxon>
        <taxon>Alteromonadales</taxon>
        <taxon>Alteromonadales genera incertae sedis</taxon>
        <taxon>Motilimonas</taxon>
    </lineage>
</organism>
<dbReference type="PANTHER" id="PTHR43761:SF1">
    <property type="entry name" value="D-ISOMER SPECIFIC 2-HYDROXYACID DEHYDROGENASE CATALYTIC DOMAIN-CONTAINING PROTEIN-RELATED"/>
    <property type="match status" value="1"/>
</dbReference>
<dbReference type="InterPro" id="IPR029753">
    <property type="entry name" value="D-isomer_DH_CS"/>
</dbReference>
<feature type="domain" description="D-isomer specific 2-hydroxyacid dehydrogenase catalytic" evidence="5">
    <location>
        <begin position="34"/>
        <end position="318"/>
    </location>
</feature>
<dbReference type="InterPro" id="IPR006140">
    <property type="entry name" value="D-isomer_DH_NAD-bd"/>
</dbReference>
<dbReference type="InterPro" id="IPR036291">
    <property type="entry name" value="NAD(P)-bd_dom_sf"/>
</dbReference>
<sequence>MSSKIVFLDRETIPAHININRPNLSHLWVEYPYTSADQVIARSQDAEVIITNKVVLDQTVLKACPKLKLVVVAATGTNNIDLKSCNQLGIAVYNITHYANQGVPEHALMLMLALAKNLIAYDQDVRQGQWQQANQFCFTDHKIQNLAGKTLGIIGAGALGQNMAQLGQALGMKVLISEHKGQRVIRKGRVSFYDVIAQADFISLHCPLTEQTSKLFSEEEFIAMKATAYLINTARGPLVDESALVTALLTKQIAGAATDVTATEPLQNNSPLNQLLHLPNFIMTPHIAWASDESLANLCQQLISNIDGFYQGSPHNRVI</sequence>
<evidence type="ECO:0000256" key="3">
    <source>
        <dbReference type="ARBA" id="ARBA00023027"/>
    </source>
</evidence>
<proteinExistence type="inferred from homology"/>
<dbReference type="RefSeq" id="WP_233052676.1">
    <property type="nucleotide sequence ID" value="NZ_JAIMJA010000008.1"/>
</dbReference>